<keyword evidence="8 9" id="KW-0472">Membrane</keyword>
<evidence type="ECO:0000256" key="8">
    <source>
        <dbReference type="ARBA" id="ARBA00023136"/>
    </source>
</evidence>
<feature type="transmembrane region" description="Helical" evidence="9">
    <location>
        <begin position="212"/>
        <end position="234"/>
    </location>
</feature>
<gene>
    <name evidence="11" type="ORF">CANTEDRAFT_113548</name>
</gene>
<keyword evidence="7 9" id="KW-1133">Transmembrane helix</keyword>
<accession>G3B2V4</accession>
<keyword evidence="6" id="KW-0256">Endoplasmic reticulum</keyword>
<evidence type="ECO:0000256" key="7">
    <source>
        <dbReference type="ARBA" id="ARBA00022989"/>
    </source>
</evidence>
<evidence type="ECO:0000256" key="10">
    <source>
        <dbReference type="SAM" id="SignalP"/>
    </source>
</evidence>
<dbReference type="UniPathway" id="UPA00196"/>
<dbReference type="STRING" id="590646.G3B2V4"/>
<evidence type="ECO:0000256" key="6">
    <source>
        <dbReference type="ARBA" id="ARBA00022824"/>
    </source>
</evidence>
<organism evidence="12">
    <name type="scientific">Candida tenuis (strain ATCC 10573 / BCRC 21748 / CBS 615 / JCM 9827 / NBRC 10315 / NRRL Y-1498 / VKM Y-70)</name>
    <name type="common">Yeast</name>
    <name type="synonym">Yamadazyma tenuis</name>
    <dbReference type="NCBI Taxonomy" id="590646"/>
    <lineage>
        <taxon>Eukaryota</taxon>
        <taxon>Fungi</taxon>
        <taxon>Dikarya</taxon>
        <taxon>Ascomycota</taxon>
        <taxon>Saccharomycotina</taxon>
        <taxon>Pichiomycetes</taxon>
        <taxon>Debaryomycetaceae</taxon>
        <taxon>Yamadazyma</taxon>
    </lineage>
</organism>
<dbReference type="GeneID" id="18247014"/>
<protein>
    <submittedName>
        <fullName evidence="11">PIG-U-domain-containing protein</fullName>
    </submittedName>
</protein>
<dbReference type="RefSeq" id="XP_006685574.1">
    <property type="nucleotide sequence ID" value="XM_006685511.1"/>
</dbReference>
<evidence type="ECO:0000256" key="2">
    <source>
        <dbReference type="ARBA" id="ARBA00004687"/>
    </source>
</evidence>
<feature type="transmembrane region" description="Helical" evidence="9">
    <location>
        <begin position="85"/>
        <end position="106"/>
    </location>
</feature>
<evidence type="ECO:0000256" key="1">
    <source>
        <dbReference type="ARBA" id="ARBA00004477"/>
    </source>
</evidence>
<feature type="transmembrane region" description="Helical" evidence="9">
    <location>
        <begin position="361"/>
        <end position="381"/>
    </location>
</feature>
<dbReference type="AlphaFoldDB" id="G3B2V4"/>
<feature type="transmembrane region" description="Helical" evidence="9">
    <location>
        <begin position="313"/>
        <end position="330"/>
    </location>
</feature>
<reference evidence="11 12" key="1">
    <citation type="journal article" date="2011" name="Proc. Natl. Acad. Sci. U.S.A.">
        <title>Comparative genomics of xylose-fermenting fungi for enhanced biofuel production.</title>
        <authorList>
            <person name="Wohlbach D.J."/>
            <person name="Kuo A."/>
            <person name="Sato T.K."/>
            <person name="Potts K.M."/>
            <person name="Salamov A.A."/>
            <person name="LaButti K.M."/>
            <person name="Sun H."/>
            <person name="Clum A."/>
            <person name="Pangilinan J.L."/>
            <person name="Lindquist E.A."/>
            <person name="Lucas S."/>
            <person name="Lapidus A."/>
            <person name="Jin M."/>
            <person name="Gunawan C."/>
            <person name="Balan V."/>
            <person name="Dale B.E."/>
            <person name="Jeffries T.W."/>
            <person name="Zinkel R."/>
            <person name="Barry K.W."/>
            <person name="Grigoriev I.V."/>
            <person name="Gasch A.P."/>
        </authorList>
    </citation>
    <scope>NUCLEOTIDE SEQUENCE [LARGE SCALE GENOMIC DNA]</scope>
    <source>
        <strain evidence="12">ATCC 10573 / BCRC 21748 / CBS 615 / JCM 9827 / NBRC 10315 / NRRL Y-1498 / VKM Y-70</strain>
    </source>
</reference>
<evidence type="ECO:0000256" key="4">
    <source>
        <dbReference type="ARBA" id="ARBA00022502"/>
    </source>
</evidence>
<comment type="pathway">
    <text evidence="2">Glycolipid biosynthesis; glycosylphosphatidylinositol-anchor biosynthesis.</text>
</comment>
<dbReference type="EMBL" id="GL996515">
    <property type="protein sequence ID" value="EGV64768.1"/>
    <property type="molecule type" value="Genomic_DNA"/>
</dbReference>
<feature type="transmembrane region" description="Helical" evidence="9">
    <location>
        <begin position="179"/>
        <end position="200"/>
    </location>
</feature>
<keyword evidence="12" id="KW-1185">Reference proteome</keyword>
<dbReference type="eggNOG" id="KOG2552">
    <property type="taxonomic scope" value="Eukaryota"/>
</dbReference>
<keyword evidence="4" id="KW-0337">GPI-anchor biosynthesis</keyword>
<dbReference type="PANTHER" id="PTHR13121">
    <property type="entry name" value="GPI TRANSAMIDASE COMPONENT PIG-U"/>
    <property type="match status" value="1"/>
</dbReference>
<keyword evidence="10" id="KW-0732">Signal</keyword>
<dbReference type="HOGENOM" id="CLU_030193_0_1_1"/>
<evidence type="ECO:0000256" key="5">
    <source>
        <dbReference type="ARBA" id="ARBA00022692"/>
    </source>
</evidence>
<name>G3B2V4_CANTC</name>
<comment type="subcellular location">
    <subcellularLocation>
        <location evidence="1">Endoplasmic reticulum membrane</location>
        <topology evidence="1">Multi-pass membrane protein</topology>
    </subcellularLocation>
</comment>
<feature type="transmembrane region" description="Helical" evidence="9">
    <location>
        <begin position="387"/>
        <end position="405"/>
    </location>
</feature>
<dbReference type="OrthoDB" id="549017at2759"/>
<dbReference type="Proteomes" id="UP000000707">
    <property type="component" value="Unassembled WGS sequence"/>
</dbReference>
<feature type="transmembrane region" description="Helical" evidence="9">
    <location>
        <begin position="271"/>
        <end position="293"/>
    </location>
</feature>
<evidence type="ECO:0000256" key="3">
    <source>
        <dbReference type="ARBA" id="ARBA00010026"/>
    </source>
</evidence>
<dbReference type="GO" id="GO:0006506">
    <property type="term" value="P:GPI anchor biosynthetic process"/>
    <property type="evidence" value="ECO:0007669"/>
    <property type="project" value="UniProtKB-UniPathway"/>
</dbReference>
<dbReference type="GO" id="GO:0042765">
    <property type="term" value="C:GPI-anchor transamidase complex"/>
    <property type="evidence" value="ECO:0007669"/>
    <property type="project" value="InterPro"/>
</dbReference>
<comment type="similarity">
    <text evidence="3">Belongs to the PIGU family.</text>
</comment>
<dbReference type="GO" id="GO:0016255">
    <property type="term" value="P:attachment of GPI anchor to protein"/>
    <property type="evidence" value="ECO:0007669"/>
    <property type="project" value="InterPro"/>
</dbReference>
<feature type="chain" id="PRO_5003442744" evidence="10">
    <location>
        <begin position="20"/>
        <end position="435"/>
    </location>
</feature>
<dbReference type="KEGG" id="cten:18247014"/>
<evidence type="ECO:0000313" key="11">
    <source>
        <dbReference type="EMBL" id="EGV64768.1"/>
    </source>
</evidence>
<dbReference type="Pfam" id="PF06728">
    <property type="entry name" value="PIG-U"/>
    <property type="match status" value="1"/>
</dbReference>
<sequence length="435" mass="49411">MNQTHRILCIGVLVRFLLPTLFPSIPFKLSTVVELATPINSYTSLQEAFFYLQHSINPYDGGVNHHPPLLVAFFGLFKSQLPDSVFLTACNLLYSVVDVIIALRLASLNRWYNARVSKKTGEPVAPLSDALMVSFYLFNPLIILTNLSHCTLVFSQLFIIESLHQLTSNTNLARAMVSLGIATYLSGSPVLMVVPVLALAYVSLPKHKWENVYIQGTVVFFMTCGLLVFISAIWTSSVAFLDQCYGVIIRFDKIQPNVGLWWYFFTEMFDFFTPFYIGVFNLFSMIFIVPLTIRFFEYEDKDPKKASVKTGDAFLAVYLCYVWMSFLKSYPTVGDFGLAISLAPIFAATVLPYCKLVYITALTLLVCLILSPIFYYCWIVLGNGNSNFFYSINLVWGGVHILVLIDFTWGQLIREYCQEHDISPEQRHVIRLTQL</sequence>
<keyword evidence="5 9" id="KW-0812">Transmembrane</keyword>
<evidence type="ECO:0000313" key="12">
    <source>
        <dbReference type="Proteomes" id="UP000000707"/>
    </source>
</evidence>
<feature type="signal peptide" evidence="10">
    <location>
        <begin position="1"/>
        <end position="19"/>
    </location>
</feature>
<proteinExistence type="inferred from homology"/>
<dbReference type="PANTHER" id="PTHR13121:SF0">
    <property type="entry name" value="PHOSPHATIDYLINOSITOL GLYCAN ANCHOR BIOSYNTHESIS CLASS U PROTEIN"/>
    <property type="match status" value="1"/>
</dbReference>
<evidence type="ECO:0000256" key="9">
    <source>
        <dbReference type="SAM" id="Phobius"/>
    </source>
</evidence>
<feature type="transmembrane region" description="Helical" evidence="9">
    <location>
        <begin position="136"/>
        <end position="159"/>
    </location>
</feature>
<dbReference type="InterPro" id="IPR009600">
    <property type="entry name" value="PIG-U"/>
</dbReference>